<proteinExistence type="predicted"/>
<reference evidence="1 2" key="1">
    <citation type="journal article" date="2024" name="G3 (Bethesda)">
        <title>Genome assembly of Hibiscus sabdariffa L. provides insights into metabolisms of medicinal natural products.</title>
        <authorList>
            <person name="Kim T."/>
        </authorList>
    </citation>
    <scope>NUCLEOTIDE SEQUENCE [LARGE SCALE GENOMIC DNA]</scope>
    <source>
        <strain evidence="1">TK-2024</strain>
        <tissue evidence="1">Old leaves</tissue>
    </source>
</reference>
<dbReference type="EMBL" id="JBBPBM010000046">
    <property type="protein sequence ID" value="KAK8521687.1"/>
    <property type="molecule type" value="Genomic_DNA"/>
</dbReference>
<sequence>MPGIIQQESAHVTFAAKLHPNLPYYVRASSAAQVIIIWKRECIVHYIDNYIPSAVLCASVEAAAAVMLYTKKPHFRCLSRSQKHAAFPFLVSSAPLKESSCLVSGYLGHHLSFEGHICEQKRAIVSMIPSLLDWFLGC</sequence>
<evidence type="ECO:0000313" key="1">
    <source>
        <dbReference type="EMBL" id="KAK8521687.1"/>
    </source>
</evidence>
<gene>
    <name evidence="1" type="ORF">V6N12_066277</name>
</gene>
<accession>A0ABR2CPM0</accession>
<evidence type="ECO:0000313" key="2">
    <source>
        <dbReference type="Proteomes" id="UP001472677"/>
    </source>
</evidence>
<organism evidence="1 2">
    <name type="scientific">Hibiscus sabdariffa</name>
    <name type="common">roselle</name>
    <dbReference type="NCBI Taxonomy" id="183260"/>
    <lineage>
        <taxon>Eukaryota</taxon>
        <taxon>Viridiplantae</taxon>
        <taxon>Streptophyta</taxon>
        <taxon>Embryophyta</taxon>
        <taxon>Tracheophyta</taxon>
        <taxon>Spermatophyta</taxon>
        <taxon>Magnoliopsida</taxon>
        <taxon>eudicotyledons</taxon>
        <taxon>Gunneridae</taxon>
        <taxon>Pentapetalae</taxon>
        <taxon>rosids</taxon>
        <taxon>malvids</taxon>
        <taxon>Malvales</taxon>
        <taxon>Malvaceae</taxon>
        <taxon>Malvoideae</taxon>
        <taxon>Hibiscus</taxon>
    </lineage>
</organism>
<dbReference type="Proteomes" id="UP001472677">
    <property type="component" value="Unassembled WGS sequence"/>
</dbReference>
<name>A0ABR2CPM0_9ROSI</name>
<comment type="caution">
    <text evidence="1">The sequence shown here is derived from an EMBL/GenBank/DDBJ whole genome shotgun (WGS) entry which is preliminary data.</text>
</comment>
<protein>
    <submittedName>
        <fullName evidence="1">Uncharacterized protein</fullName>
    </submittedName>
</protein>
<keyword evidence="2" id="KW-1185">Reference proteome</keyword>